<gene>
    <name evidence="2" type="ORF">GLOTRDRAFT_13850</name>
</gene>
<dbReference type="Gene3D" id="1.10.510.10">
    <property type="entry name" value="Transferase(Phosphotransferase) domain 1"/>
    <property type="match status" value="1"/>
</dbReference>
<dbReference type="InterPro" id="IPR011009">
    <property type="entry name" value="Kinase-like_dom_sf"/>
</dbReference>
<feature type="domain" description="Protein kinase" evidence="1">
    <location>
        <begin position="53"/>
        <end position="272"/>
    </location>
</feature>
<dbReference type="Proteomes" id="UP000030669">
    <property type="component" value="Unassembled WGS sequence"/>
</dbReference>
<dbReference type="AlphaFoldDB" id="S7Q3B3"/>
<dbReference type="PROSITE" id="PS50011">
    <property type="entry name" value="PROTEIN_KINASE_DOM"/>
    <property type="match status" value="1"/>
</dbReference>
<dbReference type="InterPro" id="IPR040976">
    <property type="entry name" value="Pkinase_fungal"/>
</dbReference>
<evidence type="ECO:0000313" key="3">
    <source>
        <dbReference type="Proteomes" id="UP000030669"/>
    </source>
</evidence>
<dbReference type="OrthoDB" id="5592585at2759"/>
<dbReference type="Pfam" id="PF17667">
    <property type="entry name" value="Pkinase_fungal"/>
    <property type="match status" value="1"/>
</dbReference>
<dbReference type="HOGENOM" id="CLU_006410_1_1_1"/>
<dbReference type="GO" id="GO:0004672">
    <property type="term" value="F:protein kinase activity"/>
    <property type="evidence" value="ECO:0007669"/>
    <property type="project" value="InterPro"/>
</dbReference>
<dbReference type="GO" id="GO:0005524">
    <property type="term" value="F:ATP binding"/>
    <property type="evidence" value="ECO:0007669"/>
    <property type="project" value="InterPro"/>
</dbReference>
<dbReference type="PANTHER" id="PTHR38248:SF2">
    <property type="entry name" value="FUNK1 11"/>
    <property type="match status" value="1"/>
</dbReference>
<proteinExistence type="predicted"/>
<dbReference type="eggNOG" id="ENOG502SIZI">
    <property type="taxonomic scope" value="Eukaryota"/>
</dbReference>
<name>S7Q3B3_GLOTA</name>
<dbReference type="SUPFAM" id="SSF56112">
    <property type="entry name" value="Protein kinase-like (PK-like)"/>
    <property type="match status" value="1"/>
</dbReference>
<dbReference type="PANTHER" id="PTHR38248">
    <property type="entry name" value="FUNK1 6"/>
    <property type="match status" value="1"/>
</dbReference>
<dbReference type="InterPro" id="IPR000719">
    <property type="entry name" value="Prot_kinase_dom"/>
</dbReference>
<dbReference type="KEGG" id="gtr:GLOTRDRAFT_13850"/>
<dbReference type="GeneID" id="19304003"/>
<reference evidence="2 3" key="1">
    <citation type="journal article" date="2012" name="Science">
        <title>The Paleozoic origin of enzymatic lignin decomposition reconstructed from 31 fungal genomes.</title>
        <authorList>
            <person name="Floudas D."/>
            <person name="Binder M."/>
            <person name="Riley R."/>
            <person name="Barry K."/>
            <person name="Blanchette R.A."/>
            <person name="Henrissat B."/>
            <person name="Martinez A.T."/>
            <person name="Otillar R."/>
            <person name="Spatafora J.W."/>
            <person name="Yadav J.S."/>
            <person name="Aerts A."/>
            <person name="Benoit I."/>
            <person name="Boyd A."/>
            <person name="Carlson A."/>
            <person name="Copeland A."/>
            <person name="Coutinho P.M."/>
            <person name="de Vries R.P."/>
            <person name="Ferreira P."/>
            <person name="Findley K."/>
            <person name="Foster B."/>
            <person name="Gaskell J."/>
            <person name="Glotzer D."/>
            <person name="Gorecki P."/>
            <person name="Heitman J."/>
            <person name="Hesse C."/>
            <person name="Hori C."/>
            <person name="Igarashi K."/>
            <person name="Jurgens J.A."/>
            <person name="Kallen N."/>
            <person name="Kersten P."/>
            <person name="Kohler A."/>
            <person name="Kuees U."/>
            <person name="Kumar T.K.A."/>
            <person name="Kuo A."/>
            <person name="LaButti K."/>
            <person name="Larrondo L.F."/>
            <person name="Lindquist E."/>
            <person name="Ling A."/>
            <person name="Lombard V."/>
            <person name="Lucas S."/>
            <person name="Lundell T."/>
            <person name="Martin R."/>
            <person name="McLaughlin D.J."/>
            <person name="Morgenstern I."/>
            <person name="Morin E."/>
            <person name="Murat C."/>
            <person name="Nagy L.G."/>
            <person name="Nolan M."/>
            <person name="Ohm R.A."/>
            <person name="Patyshakuliyeva A."/>
            <person name="Rokas A."/>
            <person name="Ruiz-Duenas F.J."/>
            <person name="Sabat G."/>
            <person name="Salamov A."/>
            <person name="Samejima M."/>
            <person name="Schmutz J."/>
            <person name="Slot J.C."/>
            <person name="St John F."/>
            <person name="Stenlid J."/>
            <person name="Sun H."/>
            <person name="Sun S."/>
            <person name="Syed K."/>
            <person name="Tsang A."/>
            <person name="Wiebenga A."/>
            <person name="Young D."/>
            <person name="Pisabarro A."/>
            <person name="Eastwood D.C."/>
            <person name="Martin F."/>
            <person name="Cullen D."/>
            <person name="Grigoriev I.V."/>
            <person name="Hibbett D.S."/>
        </authorList>
    </citation>
    <scope>NUCLEOTIDE SEQUENCE [LARGE SCALE GENOMIC DNA]</scope>
    <source>
        <strain evidence="2 3">ATCC 11539</strain>
    </source>
</reference>
<feature type="non-terminal residue" evidence="2">
    <location>
        <position position="1"/>
    </location>
</feature>
<feature type="non-terminal residue" evidence="2">
    <location>
        <position position="272"/>
    </location>
</feature>
<accession>S7Q3B3</accession>
<sequence length="272" mass="31230">GVDPTVTFATDEETDRAKAILDKESIEKSKPMLKIRVNDSTGDKELIVSKRRFFYPTAIGRGTCCYVAADLTTGKRVFLKDSWRYDGDRLEREGDIYELLYAKGVSNIARVIYHGDVKDQEGRADQRSVSAMYAEENWALRTRTLAQHQHYRIVLDTVGKKLTEASSSRSIVKGILDALIAHKEAYEKADILHRDLSLGNIIMIDDDHAILIDWDLSRPVKSLREENARVRDRTGTWQFISHALLQLTLKLHTRQDDLESSYWILLWTCLHH</sequence>
<protein>
    <recommendedName>
        <fullName evidence="1">Protein kinase domain-containing protein</fullName>
    </recommendedName>
</protein>
<dbReference type="STRING" id="670483.S7Q3B3"/>
<evidence type="ECO:0000313" key="2">
    <source>
        <dbReference type="EMBL" id="EPQ54012.1"/>
    </source>
</evidence>
<organism evidence="2 3">
    <name type="scientific">Gloeophyllum trabeum (strain ATCC 11539 / FP-39264 / Madison 617)</name>
    <name type="common">Brown rot fungus</name>
    <dbReference type="NCBI Taxonomy" id="670483"/>
    <lineage>
        <taxon>Eukaryota</taxon>
        <taxon>Fungi</taxon>
        <taxon>Dikarya</taxon>
        <taxon>Basidiomycota</taxon>
        <taxon>Agaricomycotina</taxon>
        <taxon>Agaricomycetes</taxon>
        <taxon>Gloeophyllales</taxon>
        <taxon>Gloeophyllaceae</taxon>
        <taxon>Gloeophyllum</taxon>
    </lineage>
</organism>
<keyword evidence="3" id="KW-1185">Reference proteome</keyword>
<evidence type="ECO:0000259" key="1">
    <source>
        <dbReference type="PROSITE" id="PS50011"/>
    </source>
</evidence>
<dbReference type="EMBL" id="KB469304">
    <property type="protein sequence ID" value="EPQ54012.1"/>
    <property type="molecule type" value="Genomic_DNA"/>
</dbReference>
<dbReference type="RefSeq" id="XP_007867162.1">
    <property type="nucleotide sequence ID" value="XM_007868971.1"/>
</dbReference>
<dbReference type="OMA" id="WRISTFT"/>